<evidence type="ECO:0000313" key="2">
    <source>
        <dbReference type="Proteomes" id="UP000574067"/>
    </source>
</evidence>
<dbReference type="PANTHER" id="PTHR34598:SF3">
    <property type="entry name" value="OXIDOREDUCTASE AN1597"/>
    <property type="match status" value="1"/>
</dbReference>
<proteinExistence type="predicted"/>
<sequence>MQSLVACLPPAPAAGSETPAIRAGLSYLCPTDARPCAYAYPPPPGTPWESGEYESPAVPIADARRAPMPPTLDQEGFELHAAPTSVRDFLDDEMVRRRYYPEAVDLALAVTGARRGYVFDHLVRRREAQRPGLSFGRGLQDGRPGANGRIHNDYTEASGRRRLELVIADARERAGVGRFAIINLWRSIKAPVLDTPLALCDARSIDARDLVVAEVRYPRRSGEIYLVTRSPRHRWCYFPAMDRHEALVFKQYDSQVSGVARFTPHAAFDYPDTPPDAPLRESIELRCLVVYE</sequence>
<dbReference type="AlphaFoldDB" id="A0A848FGG8"/>
<keyword evidence="1" id="KW-0808">Transferase</keyword>
<dbReference type="EMBL" id="JABBFW010000016">
    <property type="protein sequence ID" value="NML17250.1"/>
    <property type="molecule type" value="Genomic_DNA"/>
</dbReference>
<reference evidence="1 2" key="1">
    <citation type="submission" date="2020-04" db="EMBL/GenBank/DDBJ databases">
        <title>Azohydromonas sp. isolated from soil.</title>
        <authorList>
            <person name="Dahal R.H."/>
        </authorList>
    </citation>
    <scope>NUCLEOTIDE SEQUENCE [LARGE SCALE GENOMIC DNA]</scope>
    <source>
        <strain evidence="1 2">G-1-1-14</strain>
    </source>
</reference>
<dbReference type="PANTHER" id="PTHR34598">
    <property type="entry name" value="BLL6449 PROTEIN"/>
    <property type="match status" value="1"/>
</dbReference>
<dbReference type="Proteomes" id="UP000574067">
    <property type="component" value="Unassembled WGS sequence"/>
</dbReference>
<organism evidence="1 2">
    <name type="scientific">Azohydromonas caseinilytica</name>
    <dbReference type="NCBI Taxonomy" id="2728836"/>
    <lineage>
        <taxon>Bacteria</taxon>
        <taxon>Pseudomonadati</taxon>
        <taxon>Pseudomonadota</taxon>
        <taxon>Betaproteobacteria</taxon>
        <taxon>Burkholderiales</taxon>
        <taxon>Sphaerotilaceae</taxon>
        <taxon>Azohydromonas</taxon>
    </lineage>
</organism>
<dbReference type="InterPro" id="IPR044053">
    <property type="entry name" value="AsaB-like"/>
</dbReference>
<dbReference type="GO" id="GO:0032259">
    <property type="term" value="P:methylation"/>
    <property type="evidence" value="ECO:0007669"/>
    <property type="project" value="UniProtKB-KW"/>
</dbReference>
<keyword evidence="1" id="KW-0489">Methyltransferase</keyword>
<dbReference type="RefSeq" id="WP_169162156.1">
    <property type="nucleotide sequence ID" value="NZ_JABBFW010000016.1"/>
</dbReference>
<comment type="caution">
    <text evidence="1">The sequence shown here is derived from an EMBL/GenBank/DDBJ whole genome shotgun (WGS) entry which is preliminary data.</text>
</comment>
<evidence type="ECO:0000313" key="1">
    <source>
        <dbReference type="EMBL" id="NML17250.1"/>
    </source>
</evidence>
<dbReference type="NCBIfam" id="NF041278">
    <property type="entry name" value="CmcJ_NvfI_EfuI"/>
    <property type="match status" value="1"/>
</dbReference>
<dbReference type="GO" id="GO:0016491">
    <property type="term" value="F:oxidoreductase activity"/>
    <property type="evidence" value="ECO:0007669"/>
    <property type="project" value="InterPro"/>
</dbReference>
<accession>A0A848FGG8</accession>
<dbReference type="GO" id="GO:0008168">
    <property type="term" value="F:methyltransferase activity"/>
    <property type="evidence" value="ECO:0007669"/>
    <property type="project" value="UniProtKB-KW"/>
</dbReference>
<protein>
    <submittedName>
        <fullName evidence="1">Methyltransferase</fullName>
    </submittedName>
</protein>
<gene>
    <name evidence="1" type="ORF">HHL10_19940</name>
</gene>
<keyword evidence="2" id="KW-1185">Reference proteome</keyword>
<name>A0A848FGG8_9BURK</name>